<dbReference type="EMBL" id="AFPZ01000070">
    <property type="protein sequence ID" value="EGQ25197.1"/>
    <property type="molecule type" value="Genomic_DNA"/>
</dbReference>
<dbReference type="eggNOG" id="ENOG5032R9Q">
    <property type="taxonomic scope" value="Bacteria"/>
</dbReference>
<gene>
    <name evidence="1" type="ORF">HMPREF9372_2294</name>
</gene>
<reference evidence="1 2" key="1">
    <citation type="submission" date="2011-04" db="EMBL/GenBank/DDBJ databases">
        <authorList>
            <person name="Muzny D."/>
            <person name="Qin X."/>
            <person name="Deng J."/>
            <person name="Jiang H."/>
            <person name="Liu Y."/>
            <person name="Qu J."/>
            <person name="Song X.-Z."/>
            <person name="Zhang L."/>
            <person name="Thornton R."/>
            <person name="Coyle M."/>
            <person name="Francisco L."/>
            <person name="Jackson L."/>
            <person name="Javaid M."/>
            <person name="Korchina V."/>
            <person name="Kovar C."/>
            <person name="Mata R."/>
            <person name="Mathew T."/>
            <person name="Ngo R."/>
            <person name="Nguyen L."/>
            <person name="Nguyen N."/>
            <person name="Okwuonu G."/>
            <person name="Ongeri F."/>
            <person name="Pham C."/>
            <person name="Simmons D."/>
            <person name="Wilczek-Boney K."/>
            <person name="Hale W."/>
            <person name="Jakkamsetti A."/>
            <person name="Pham P."/>
            <person name="Ruth R."/>
            <person name="San Lucas F."/>
            <person name="Warren J."/>
            <person name="Zhang J."/>
            <person name="Zhao Z."/>
            <person name="Zhou C."/>
            <person name="Zhu D."/>
            <person name="Lee S."/>
            <person name="Bess C."/>
            <person name="Blankenburg K."/>
            <person name="Forbes L."/>
            <person name="Fu Q."/>
            <person name="Gubbala S."/>
            <person name="Hirani K."/>
            <person name="Jayaseelan J.C."/>
            <person name="Lara F."/>
            <person name="Munidasa M."/>
            <person name="Palculict T."/>
            <person name="Patil S."/>
            <person name="Pu L.-L."/>
            <person name="Saada N."/>
            <person name="Tang L."/>
            <person name="Weissenberger G."/>
            <person name="Zhu Y."/>
            <person name="Hemphill L."/>
            <person name="Shang Y."/>
            <person name="Youmans B."/>
            <person name="Ayvaz T."/>
            <person name="Ross M."/>
            <person name="Santibanez J."/>
            <person name="Aqrawi P."/>
            <person name="Gross S."/>
            <person name="Joshi V."/>
            <person name="Fowler G."/>
            <person name="Nazareth L."/>
            <person name="Reid J."/>
            <person name="Worley K."/>
            <person name="Petrosino J."/>
            <person name="Highlander S."/>
            <person name="Gibbs R."/>
        </authorList>
    </citation>
    <scope>NUCLEOTIDE SEQUENCE [LARGE SCALE GENOMIC DNA]</scope>
    <source>
        <strain evidence="1 2">2681</strain>
    </source>
</reference>
<dbReference type="AlphaFoldDB" id="F9DU13"/>
<name>F9DU13_9BACL</name>
<dbReference type="HOGENOM" id="CLU_1739397_0_0_9"/>
<evidence type="ECO:0000313" key="1">
    <source>
        <dbReference type="EMBL" id="EGQ25197.1"/>
    </source>
</evidence>
<accession>F9DU13</accession>
<organism evidence="1 2">
    <name type="scientific">Sporosarcina newyorkensis 2681</name>
    <dbReference type="NCBI Taxonomy" id="1027292"/>
    <lineage>
        <taxon>Bacteria</taxon>
        <taxon>Bacillati</taxon>
        <taxon>Bacillota</taxon>
        <taxon>Bacilli</taxon>
        <taxon>Bacillales</taxon>
        <taxon>Caryophanaceae</taxon>
        <taxon>Sporosarcina</taxon>
    </lineage>
</organism>
<comment type="caution">
    <text evidence="1">The sequence shown here is derived from an EMBL/GenBank/DDBJ whole genome shotgun (WGS) entry which is preliminary data.</text>
</comment>
<sequence length="150" mass="17786">MGGVPVVDDFEVEKVFEDRPYERIQFKLIIDGRNYKGDYHDGEIQWLNPHPKQDVGEEEVKAVEDEVLELLSEHGIRDEVDAIEIERSLSNNQTRPLQMFKLKIQGEEYKGTFINGEIEWFHPKPRRKLKDERVKKIEEDVQKKLTEHLE</sequence>
<evidence type="ECO:0000313" key="2">
    <source>
        <dbReference type="Proteomes" id="UP000005316"/>
    </source>
</evidence>
<protein>
    <submittedName>
        <fullName evidence="1">HicA family toxin-antitoxin system</fullName>
    </submittedName>
</protein>
<proteinExistence type="predicted"/>
<dbReference type="Proteomes" id="UP000005316">
    <property type="component" value="Unassembled WGS sequence"/>
</dbReference>